<evidence type="ECO:0000313" key="2">
    <source>
        <dbReference type="EMBL" id="KIK32735.1"/>
    </source>
</evidence>
<reference evidence="3" key="2">
    <citation type="submission" date="2015-01" db="EMBL/GenBank/DDBJ databases">
        <title>Evolutionary Origins and Diversification of the Mycorrhizal Mutualists.</title>
        <authorList>
            <consortium name="DOE Joint Genome Institute"/>
            <consortium name="Mycorrhizal Genomics Consortium"/>
            <person name="Kohler A."/>
            <person name="Kuo A."/>
            <person name="Nagy L.G."/>
            <person name="Floudas D."/>
            <person name="Copeland A."/>
            <person name="Barry K.W."/>
            <person name="Cichocki N."/>
            <person name="Veneault-Fourrey C."/>
            <person name="LaButti K."/>
            <person name="Lindquist E.A."/>
            <person name="Lipzen A."/>
            <person name="Lundell T."/>
            <person name="Morin E."/>
            <person name="Murat C."/>
            <person name="Riley R."/>
            <person name="Ohm R."/>
            <person name="Sun H."/>
            <person name="Tunlid A."/>
            <person name="Henrissat B."/>
            <person name="Grigoriev I.V."/>
            <person name="Hibbett D.S."/>
            <person name="Martin F."/>
        </authorList>
    </citation>
    <scope>NUCLEOTIDE SEQUENCE [LARGE SCALE GENOMIC DNA]</scope>
    <source>
        <strain evidence="3">UH-Slu-Lm8-n1</strain>
    </source>
</reference>
<protein>
    <submittedName>
        <fullName evidence="2">Uncharacterized protein</fullName>
    </submittedName>
</protein>
<sequence length="397" mass="43245">MSATSTTTPTSSTTMKSETEALGPCRFSMSGLTALHLSTFALGFSNNERQAAARALLRHDVHIDGTHYQTRTHGGLHPSYLGFQPAPQLESERTLSHKELSEAALQDVFDAITMQDRLDGGVSLLIRCAGSDAVSPEKIAFDLYITPRELHEASQQIGGDVAVLVQAFAQEFAIPHLQRFTKRCAIEKTQVPKHFSATHINIEGPQYLPAPVVPTGARILCSAQAPKSFVRNLQTSSPAVTDSKKPISAAIRQGVEWATSVGTNPNPSTPRSRIRQRRPADVFASDKGPGAIFSAQSELNHDVQKFDPPLISIGPNTDSALDRFNLGDELLPKLRVLVSTVRSSRWESVFRSQQWDLTYDQALVLSRALLTDLQGKPLNHEIVKVSDIFVGGCISAC</sequence>
<dbReference type="EMBL" id="KN836130">
    <property type="protein sequence ID" value="KIK32735.1"/>
    <property type="molecule type" value="Genomic_DNA"/>
</dbReference>
<organism evidence="2 3">
    <name type="scientific">Suillus luteus UH-Slu-Lm8-n1</name>
    <dbReference type="NCBI Taxonomy" id="930992"/>
    <lineage>
        <taxon>Eukaryota</taxon>
        <taxon>Fungi</taxon>
        <taxon>Dikarya</taxon>
        <taxon>Basidiomycota</taxon>
        <taxon>Agaricomycotina</taxon>
        <taxon>Agaricomycetes</taxon>
        <taxon>Agaricomycetidae</taxon>
        <taxon>Boletales</taxon>
        <taxon>Suillineae</taxon>
        <taxon>Suillaceae</taxon>
        <taxon>Suillus</taxon>
    </lineage>
</organism>
<dbReference type="HOGENOM" id="CLU_014768_1_0_1"/>
<accession>A0A0C9Z5L2</accession>
<gene>
    <name evidence="2" type="ORF">CY34DRAFT_100867</name>
</gene>
<proteinExistence type="predicted"/>
<feature type="region of interest" description="Disordered" evidence="1">
    <location>
        <begin position="259"/>
        <end position="281"/>
    </location>
</feature>
<keyword evidence="3" id="KW-1185">Reference proteome</keyword>
<reference evidence="2 3" key="1">
    <citation type="submission" date="2014-04" db="EMBL/GenBank/DDBJ databases">
        <authorList>
            <consortium name="DOE Joint Genome Institute"/>
            <person name="Kuo A."/>
            <person name="Ruytinx J."/>
            <person name="Rineau F."/>
            <person name="Colpaert J."/>
            <person name="Kohler A."/>
            <person name="Nagy L.G."/>
            <person name="Floudas D."/>
            <person name="Copeland A."/>
            <person name="Barry K.W."/>
            <person name="Cichocki N."/>
            <person name="Veneault-Fourrey C."/>
            <person name="LaButti K."/>
            <person name="Lindquist E.A."/>
            <person name="Lipzen A."/>
            <person name="Lundell T."/>
            <person name="Morin E."/>
            <person name="Murat C."/>
            <person name="Sun H."/>
            <person name="Tunlid A."/>
            <person name="Henrissat B."/>
            <person name="Grigoriev I.V."/>
            <person name="Hibbett D.S."/>
            <person name="Martin F."/>
            <person name="Nordberg H.P."/>
            <person name="Cantor M.N."/>
            <person name="Hua S.X."/>
        </authorList>
    </citation>
    <scope>NUCLEOTIDE SEQUENCE [LARGE SCALE GENOMIC DNA]</scope>
    <source>
        <strain evidence="2 3">UH-Slu-Lm8-n1</strain>
    </source>
</reference>
<evidence type="ECO:0000313" key="3">
    <source>
        <dbReference type="Proteomes" id="UP000054485"/>
    </source>
</evidence>
<dbReference type="Proteomes" id="UP000054485">
    <property type="component" value="Unassembled WGS sequence"/>
</dbReference>
<name>A0A0C9Z5L2_9AGAM</name>
<evidence type="ECO:0000256" key="1">
    <source>
        <dbReference type="SAM" id="MobiDB-lite"/>
    </source>
</evidence>
<feature type="compositionally biased region" description="Polar residues" evidence="1">
    <location>
        <begin position="260"/>
        <end position="271"/>
    </location>
</feature>
<dbReference type="AlphaFoldDB" id="A0A0C9Z5L2"/>
<dbReference type="InParanoid" id="A0A0C9Z5L2"/>
<dbReference type="OrthoDB" id="2687078at2759"/>